<dbReference type="HOGENOM" id="CLU_911666_0_0_3"/>
<dbReference type="Proteomes" id="UP000010478">
    <property type="component" value="Chromosome"/>
</dbReference>
<gene>
    <name evidence="1" type="ORF">Osc7112_2676</name>
</gene>
<keyword evidence="1" id="KW-0540">Nuclease</keyword>
<dbReference type="OrthoDB" id="9806531at2"/>
<sequence>MFNLTQPHGDKLAALLDNEKLPPTDKRRVNQAIEHYKKWLETLKNIRADDLEVVPEMVSHLTSYKRYIDVELIFDSDDDFLYRQKGQLKLDNSIIEEFIPILVTTVFADSLKDKELSFGPTQCFSSLRFESSLKLSPKGGGMSIRAKEQDFAISRKIFLKASHNQDFKETTSREANIAYVAAECKTNLDKTMFQEGAATALDVKLSVPGAKYFLLCEWLDMSPISSSLTAIDEILILRKAKRLTSNIRKDFSTVKGRKKNKDSFVNHLDNNPFAPEVFMRFLKEIEGMIGKDELDEDDVLSRGYF</sequence>
<dbReference type="AlphaFoldDB" id="K9VIQ8"/>
<keyword evidence="1" id="KW-0255">Endonuclease</keyword>
<keyword evidence="1" id="KW-0378">Hydrolase</keyword>
<proteinExistence type="predicted"/>
<keyword evidence="2" id="KW-1185">Reference proteome</keyword>
<dbReference type="STRING" id="179408.Osc7112_2676"/>
<dbReference type="REBASE" id="57986">
    <property type="entry name" value="Oni7112ORF2677P"/>
</dbReference>
<evidence type="ECO:0000313" key="1">
    <source>
        <dbReference type="EMBL" id="AFZ07090.1"/>
    </source>
</evidence>
<dbReference type="GO" id="GO:0004519">
    <property type="term" value="F:endonuclease activity"/>
    <property type="evidence" value="ECO:0007669"/>
    <property type="project" value="UniProtKB-KW"/>
</dbReference>
<reference evidence="1 2" key="1">
    <citation type="submission" date="2012-05" db="EMBL/GenBank/DDBJ databases">
        <title>Finished chromosome of genome of Oscillatoria sp. PCC 7112.</title>
        <authorList>
            <consortium name="US DOE Joint Genome Institute"/>
            <person name="Gugger M."/>
            <person name="Coursin T."/>
            <person name="Rippka R."/>
            <person name="Tandeau De Marsac N."/>
            <person name="Huntemann M."/>
            <person name="Wei C.-L."/>
            <person name="Han J."/>
            <person name="Detter J.C."/>
            <person name="Han C."/>
            <person name="Tapia R."/>
            <person name="Davenport K."/>
            <person name="Daligault H."/>
            <person name="Erkkila T."/>
            <person name="Gu W."/>
            <person name="Munk A.C.C."/>
            <person name="Teshima H."/>
            <person name="Xu Y."/>
            <person name="Chain P."/>
            <person name="Chen A."/>
            <person name="Krypides N."/>
            <person name="Mavromatis K."/>
            <person name="Markowitz V."/>
            <person name="Szeto E."/>
            <person name="Ivanova N."/>
            <person name="Mikhailova N."/>
            <person name="Ovchinnikova G."/>
            <person name="Pagani I."/>
            <person name="Pati A."/>
            <person name="Goodwin L."/>
            <person name="Peters L."/>
            <person name="Pitluck S."/>
            <person name="Woyke T."/>
            <person name="Kerfeld C."/>
        </authorList>
    </citation>
    <scope>NUCLEOTIDE SEQUENCE [LARGE SCALE GENOMIC DNA]</scope>
    <source>
        <strain evidence="1 2">PCC 7112</strain>
    </source>
</reference>
<protein>
    <submittedName>
        <fullName evidence="1">Restriction endonuclease, type II, Bpu10I</fullName>
    </submittedName>
</protein>
<dbReference type="Pfam" id="PF09549">
    <property type="entry name" value="RE_Bpu10I"/>
    <property type="match status" value="1"/>
</dbReference>
<dbReference type="eggNOG" id="ENOG502ZAKI">
    <property type="taxonomic scope" value="Bacteria"/>
</dbReference>
<dbReference type="RefSeq" id="WP_015176378.1">
    <property type="nucleotide sequence ID" value="NC_019729.1"/>
</dbReference>
<organism evidence="1 2">
    <name type="scientific">Phormidium nigroviride PCC 7112</name>
    <dbReference type="NCBI Taxonomy" id="179408"/>
    <lineage>
        <taxon>Bacteria</taxon>
        <taxon>Bacillati</taxon>
        <taxon>Cyanobacteriota</taxon>
        <taxon>Cyanophyceae</taxon>
        <taxon>Oscillatoriophycideae</taxon>
        <taxon>Oscillatoriales</taxon>
        <taxon>Oscillatoriaceae</taxon>
        <taxon>Phormidium</taxon>
    </lineage>
</organism>
<accession>K9VIQ8</accession>
<dbReference type="EMBL" id="CP003614">
    <property type="protein sequence ID" value="AFZ07090.1"/>
    <property type="molecule type" value="Genomic_DNA"/>
</dbReference>
<dbReference type="InterPro" id="IPR018577">
    <property type="entry name" value="Restrct_endonuc_II_Bpu10I"/>
</dbReference>
<dbReference type="KEGG" id="oni:Osc7112_2676"/>
<evidence type="ECO:0000313" key="2">
    <source>
        <dbReference type="Proteomes" id="UP000010478"/>
    </source>
</evidence>
<name>K9VIQ8_9CYAN</name>